<gene>
    <name evidence="2" type="ORF">FSB_LOCUS53571</name>
</gene>
<keyword evidence="1" id="KW-0812">Transmembrane</keyword>
<feature type="transmembrane region" description="Helical" evidence="1">
    <location>
        <begin position="12"/>
        <end position="33"/>
    </location>
</feature>
<sequence length="132" mass="14197">MKSQNAKINSNRLFSLLFISLYCYTLVTFSVLHSSPLSSVDFLVAFGLTVGLGFGLGVVVEPWVLDLAWALHPVGLGFAVGLTWVLGFGSRRGGGSWVCRGFGFAGFAVGWVCRGFGFGFAVGLGRAQRRRK</sequence>
<keyword evidence="1" id="KW-0472">Membrane</keyword>
<dbReference type="AlphaFoldDB" id="A0A2N9INI4"/>
<evidence type="ECO:0000313" key="2">
    <source>
        <dbReference type="EMBL" id="SPD25689.1"/>
    </source>
</evidence>
<accession>A0A2N9INI4</accession>
<organism evidence="2">
    <name type="scientific">Fagus sylvatica</name>
    <name type="common">Beechnut</name>
    <dbReference type="NCBI Taxonomy" id="28930"/>
    <lineage>
        <taxon>Eukaryota</taxon>
        <taxon>Viridiplantae</taxon>
        <taxon>Streptophyta</taxon>
        <taxon>Embryophyta</taxon>
        <taxon>Tracheophyta</taxon>
        <taxon>Spermatophyta</taxon>
        <taxon>Magnoliopsida</taxon>
        <taxon>eudicotyledons</taxon>
        <taxon>Gunneridae</taxon>
        <taxon>Pentapetalae</taxon>
        <taxon>rosids</taxon>
        <taxon>fabids</taxon>
        <taxon>Fagales</taxon>
        <taxon>Fagaceae</taxon>
        <taxon>Fagus</taxon>
    </lineage>
</organism>
<proteinExistence type="predicted"/>
<name>A0A2N9INI4_FAGSY</name>
<feature type="transmembrane region" description="Helical" evidence="1">
    <location>
        <begin position="101"/>
        <end position="124"/>
    </location>
</feature>
<keyword evidence="1" id="KW-1133">Transmembrane helix</keyword>
<protein>
    <submittedName>
        <fullName evidence="2">Uncharacterized protein</fullName>
    </submittedName>
</protein>
<dbReference type="EMBL" id="OIVN01006127">
    <property type="protein sequence ID" value="SPD25689.1"/>
    <property type="molecule type" value="Genomic_DNA"/>
</dbReference>
<evidence type="ECO:0000256" key="1">
    <source>
        <dbReference type="SAM" id="Phobius"/>
    </source>
</evidence>
<feature type="transmembrane region" description="Helical" evidence="1">
    <location>
        <begin position="39"/>
        <end position="60"/>
    </location>
</feature>
<feature type="transmembrane region" description="Helical" evidence="1">
    <location>
        <begin position="67"/>
        <end position="89"/>
    </location>
</feature>
<reference evidence="2" key="1">
    <citation type="submission" date="2018-02" db="EMBL/GenBank/DDBJ databases">
        <authorList>
            <person name="Cohen D.B."/>
            <person name="Kent A.D."/>
        </authorList>
    </citation>
    <scope>NUCLEOTIDE SEQUENCE</scope>
</reference>